<dbReference type="EMBL" id="RWGY01000039">
    <property type="protein sequence ID" value="TVU10376.1"/>
    <property type="molecule type" value="Genomic_DNA"/>
</dbReference>
<dbReference type="Gramene" id="TVU10376">
    <property type="protein sequence ID" value="TVU10376"/>
    <property type="gene ID" value="EJB05_43901"/>
</dbReference>
<gene>
    <name evidence="1" type="ORF">EJB05_43901</name>
</gene>
<dbReference type="AlphaFoldDB" id="A0A5J9TG43"/>
<name>A0A5J9TG43_9POAL</name>
<keyword evidence="2" id="KW-1185">Reference proteome</keyword>
<comment type="caution">
    <text evidence="1">The sequence shown here is derived from an EMBL/GenBank/DDBJ whole genome shotgun (WGS) entry which is preliminary data.</text>
</comment>
<evidence type="ECO:0000313" key="2">
    <source>
        <dbReference type="Proteomes" id="UP000324897"/>
    </source>
</evidence>
<dbReference type="Proteomes" id="UP000324897">
    <property type="component" value="Chromosome 3"/>
</dbReference>
<proteinExistence type="predicted"/>
<accession>A0A5J9TG43</accession>
<organism evidence="1 2">
    <name type="scientific">Eragrostis curvula</name>
    <name type="common">weeping love grass</name>
    <dbReference type="NCBI Taxonomy" id="38414"/>
    <lineage>
        <taxon>Eukaryota</taxon>
        <taxon>Viridiplantae</taxon>
        <taxon>Streptophyta</taxon>
        <taxon>Embryophyta</taxon>
        <taxon>Tracheophyta</taxon>
        <taxon>Spermatophyta</taxon>
        <taxon>Magnoliopsida</taxon>
        <taxon>Liliopsida</taxon>
        <taxon>Poales</taxon>
        <taxon>Poaceae</taxon>
        <taxon>PACMAD clade</taxon>
        <taxon>Chloridoideae</taxon>
        <taxon>Eragrostideae</taxon>
        <taxon>Eragrostidinae</taxon>
        <taxon>Eragrostis</taxon>
    </lineage>
</organism>
<sequence length="122" mass="14288">MFTRDPPDTRRARVLDFTRGCGCQISPEGRVLLLQQRLPSRREIGGRLLVQRSISIQQSFRVYSRKCSRLSSRLLGNLPPSFHSYLRWRRRRPTKNPNPIGLRHPYACLLPIYLLKINIVSF</sequence>
<protein>
    <submittedName>
        <fullName evidence="1">Uncharacterized protein</fullName>
    </submittedName>
</protein>
<evidence type="ECO:0000313" key="1">
    <source>
        <dbReference type="EMBL" id="TVU10376.1"/>
    </source>
</evidence>
<reference evidence="1 2" key="1">
    <citation type="journal article" date="2019" name="Sci. Rep.">
        <title>A high-quality genome of Eragrostis curvula grass provides insights into Poaceae evolution and supports new strategies to enhance forage quality.</title>
        <authorList>
            <person name="Carballo J."/>
            <person name="Santos B.A.C.M."/>
            <person name="Zappacosta D."/>
            <person name="Garbus I."/>
            <person name="Selva J.P."/>
            <person name="Gallo C.A."/>
            <person name="Diaz A."/>
            <person name="Albertini E."/>
            <person name="Caccamo M."/>
            <person name="Echenique V."/>
        </authorList>
    </citation>
    <scope>NUCLEOTIDE SEQUENCE [LARGE SCALE GENOMIC DNA]</scope>
    <source>
        <strain evidence="2">cv. Victoria</strain>
        <tissue evidence="1">Leaf</tissue>
    </source>
</reference>